<sequence length="68" mass="7832">MSWMDLFWHYASPCVAVLRYLLSGVQFFEVCNNHFAFLPQFSSSTGLCYSDSQILLYSTITFLAVHNI</sequence>
<evidence type="ECO:0000313" key="1">
    <source>
        <dbReference type="EMBL" id="KOF90676.1"/>
    </source>
</evidence>
<gene>
    <name evidence="1" type="ORF">OCBIM_22010759mg</name>
</gene>
<reference evidence="1" key="1">
    <citation type="submission" date="2015-07" db="EMBL/GenBank/DDBJ databases">
        <title>MeaNS - Measles Nucleotide Surveillance Program.</title>
        <authorList>
            <person name="Tran T."/>
            <person name="Druce J."/>
        </authorList>
    </citation>
    <scope>NUCLEOTIDE SEQUENCE</scope>
    <source>
        <strain evidence="1">UCB-OBI-ISO-001</strain>
        <tissue evidence="1">Gonad</tissue>
    </source>
</reference>
<accession>A0A0L8HN55</accession>
<organism evidence="1">
    <name type="scientific">Octopus bimaculoides</name>
    <name type="common">California two-spotted octopus</name>
    <dbReference type="NCBI Taxonomy" id="37653"/>
    <lineage>
        <taxon>Eukaryota</taxon>
        <taxon>Metazoa</taxon>
        <taxon>Spiralia</taxon>
        <taxon>Lophotrochozoa</taxon>
        <taxon>Mollusca</taxon>
        <taxon>Cephalopoda</taxon>
        <taxon>Coleoidea</taxon>
        <taxon>Octopodiformes</taxon>
        <taxon>Octopoda</taxon>
        <taxon>Incirrata</taxon>
        <taxon>Octopodidae</taxon>
        <taxon>Octopus</taxon>
    </lineage>
</organism>
<name>A0A0L8HN55_OCTBM</name>
<proteinExistence type="predicted"/>
<dbReference type="EMBL" id="KQ417713">
    <property type="protein sequence ID" value="KOF90676.1"/>
    <property type="molecule type" value="Genomic_DNA"/>
</dbReference>
<dbReference type="AlphaFoldDB" id="A0A0L8HN55"/>
<protein>
    <submittedName>
        <fullName evidence="1">Uncharacterized protein</fullName>
    </submittedName>
</protein>